<name>A0A172ZEQ7_9BACL</name>
<accession>A0A172ZEQ7</accession>
<keyword evidence="1" id="KW-0489">Methyltransferase</keyword>
<sequence>MGFLSVLSFAHKLVAERLGNTAGVPAIAVDATAGTGADTLMLALTAGAGGQVYSFDIQQQALDRTQERLARYEHPDRLARTELVLDSHDRMAEHIPVELHGRLQAVMFNLGYLPAGDTSVITRPESTLPALTASLELLAVKGILTIVLYPGHPGGAEEADAVQDWASSLPTSAAQCIVYRQLQRSDAPYLIAIEKKQV</sequence>
<dbReference type="GO" id="GO:0008168">
    <property type="term" value="F:methyltransferase activity"/>
    <property type="evidence" value="ECO:0007669"/>
    <property type="project" value="UniProtKB-KW"/>
</dbReference>
<gene>
    <name evidence="1" type="ORF">AR543_09080</name>
</gene>
<reference evidence="2" key="1">
    <citation type="submission" date="2015-10" db="EMBL/GenBank/DDBJ databases">
        <title>Genome of Paenibacillus bovis sp. nov.</title>
        <authorList>
            <person name="Wu Z."/>
            <person name="Gao C."/>
            <person name="Liu Z."/>
            <person name="Zheng H."/>
        </authorList>
    </citation>
    <scope>NUCLEOTIDE SEQUENCE [LARGE SCALE GENOMIC DNA]</scope>
    <source>
        <strain evidence="2">BD3526</strain>
    </source>
</reference>
<dbReference type="PANTHER" id="PTHR35276:SF1">
    <property type="entry name" value="TRNA (MNM(5)S(2)U34)-METHYLTRANSFERASE, CHLOROPLASTIC"/>
    <property type="match status" value="1"/>
</dbReference>
<dbReference type="STRING" id="1616788.AR543_09080"/>
<dbReference type="OrthoDB" id="9792989at2"/>
<dbReference type="Proteomes" id="UP000078148">
    <property type="component" value="Chromosome"/>
</dbReference>
<dbReference type="InterPro" id="IPR010719">
    <property type="entry name" value="MnmM_MeTrfase"/>
</dbReference>
<dbReference type="InterPro" id="IPR029063">
    <property type="entry name" value="SAM-dependent_MTases_sf"/>
</dbReference>
<proteinExistence type="predicted"/>
<dbReference type="EMBL" id="CP013023">
    <property type="protein sequence ID" value="ANF96134.1"/>
    <property type="molecule type" value="Genomic_DNA"/>
</dbReference>
<protein>
    <submittedName>
        <fullName evidence="1">SAM-dependent methyltransferase</fullName>
    </submittedName>
</protein>
<dbReference type="GO" id="GO:0032259">
    <property type="term" value="P:methylation"/>
    <property type="evidence" value="ECO:0007669"/>
    <property type="project" value="UniProtKB-KW"/>
</dbReference>
<keyword evidence="1" id="KW-0808">Transferase</keyword>
<dbReference type="Gene3D" id="3.40.50.150">
    <property type="entry name" value="Vaccinia Virus protein VP39"/>
    <property type="match status" value="1"/>
</dbReference>
<dbReference type="AlphaFoldDB" id="A0A172ZEQ7"/>
<dbReference type="KEGG" id="pbv:AR543_09080"/>
<dbReference type="SUPFAM" id="SSF53335">
    <property type="entry name" value="S-adenosyl-L-methionine-dependent methyltransferases"/>
    <property type="match status" value="1"/>
</dbReference>
<dbReference type="Pfam" id="PF06962">
    <property type="entry name" value="rRNA_methylase"/>
    <property type="match status" value="1"/>
</dbReference>
<reference evidence="1 2" key="2">
    <citation type="journal article" date="2016" name="Int. J. Syst. Evol. Microbiol.">
        <title>Paenibacillus bovis sp. nov., isolated from raw yak (Bos grunniens) milk.</title>
        <authorList>
            <person name="Gao C."/>
            <person name="Han J."/>
            <person name="Liu Z."/>
            <person name="Xu X."/>
            <person name="Hang F."/>
            <person name="Wu Z."/>
        </authorList>
    </citation>
    <scope>NUCLEOTIDE SEQUENCE [LARGE SCALE GENOMIC DNA]</scope>
    <source>
        <strain evidence="1 2">BD3526</strain>
    </source>
</reference>
<dbReference type="PANTHER" id="PTHR35276">
    <property type="entry name" value="S-ADENOSYL-L-METHIONINE-DEPENDENT METHYLTRANSFERASES SUPERFAMILY PROTEIN"/>
    <property type="match status" value="1"/>
</dbReference>
<evidence type="ECO:0000313" key="1">
    <source>
        <dbReference type="EMBL" id="ANF96134.1"/>
    </source>
</evidence>
<organism evidence="1 2">
    <name type="scientific">Paenibacillus bovis</name>
    <dbReference type="NCBI Taxonomy" id="1616788"/>
    <lineage>
        <taxon>Bacteria</taxon>
        <taxon>Bacillati</taxon>
        <taxon>Bacillota</taxon>
        <taxon>Bacilli</taxon>
        <taxon>Bacillales</taxon>
        <taxon>Paenibacillaceae</taxon>
        <taxon>Paenibacillus</taxon>
    </lineage>
</organism>
<evidence type="ECO:0000313" key="2">
    <source>
        <dbReference type="Proteomes" id="UP000078148"/>
    </source>
</evidence>
<dbReference type="RefSeq" id="WP_060533732.1">
    <property type="nucleotide sequence ID" value="NZ_CP013023.1"/>
</dbReference>
<keyword evidence="2" id="KW-1185">Reference proteome</keyword>